<dbReference type="AlphaFoldDB" id="A0A165IN96"/>
<organism evidence="1 2">
    <name type="scientific">Calocera cornea HHB12733</name>
    <dbReference type="NCBI Taxonomy" id="1353952"/>
    <lineage>
        <taxon>Eukaryota</taxon>
        <taxon>Fungi</taxon>
        <taxon>Dikarya</taxon>
        <taxon>Basidiomycota</taxon>
        <taxon>Agaricomycotina</taxon>
        <taxon>Dacrymycetes</taxon>
        <taxon>Dacrymycetales</taxon>
        <taxon>Dacrymycetaceae</taxon>
        <taxon>Calocera</taxon>
    </lineage>
</organism>
<evidence type="ECO:0000313" key="1">
    <source>
        <dbReference type="EMBL" id="KZT60791.1"/>
    </source>
</evidence>
<sequence length="93" mass="10308">MRELEKRCWSFCSFRKTRSSSGTQLREVREAGNQPGLVTSNNLRGTACASVNVGQILVDSYLDKAMIGQSEEETSCVIWRVYLEEAVGSSSIV</sequence>
<keyword evidence="2" id="KW-1185">Reference proteome</keyword>
<name>A0A165IN96_9BASI</name>
<dbReference type="Proteomes" id="UP000076842">
    <property type="component" value="Unassembled WGS sequence"/>
</dbReference>
<proteinExistence type="predicted"/>
<accession>A0A165IN96</accession>
<dbReference type="InParanoid" id="A0A165IN96"/>
<evidence type="ECO:0000313" key="2">
    <source>
        <dbReference type="Proteomes" id="UP000076842"/>
    </source>
</evidence>
<dbReference type="EMBL" id="KV423928">
    <property type="protein sequence ID" value="KZT60791.1"/>
    <property type="molecule type" value="Genomic_DNA"/>
</dbReference>
<protein>
    <submittedName>
        <fullName evidence="1">Uncharacterized protein</fullName>
    </submittedName>
</protein>
<gene>
    <name evidence="1" type="ORF">CALCODRAFT_84954</name>
</gene>
<reference evidence="1 2" key="1">
    <citation type="journal article" date="2016" name="Mol. Biol. Evol.">
        <title>Comparative Genomics of Early-Diverging Mushroom-Forming Fungi Provides Insights into the Origins of Lignocellulose Decay Capabilities.</title>
        <authorList>
            <person name="Nagy L.G."/>
            <person name="Riley R."/>
            <person name="Tritt A."/>
            <person name="Adam C."/>
            <person name="Daum C."/>
            <person name="Floudas D."/>
            <person name="Sun H."/>
            <person name="Yadav J.S."/>
            <person name="Pangilinan J."/>
            <person name="Larsson K.H."/>
            <person name="Matsuura K."/>
            <person name="Barry K."/>
            <person name="Labutti K."/>
            <person name="Kuo R."/>
            <person name="Ohm R.A."/>
            <person name="Bhattacharya S.S."/>
            <person name="Shirouzu T."/>
            <person name="Yoshinaga Y."/>
            <person name="Martin F.M."/>
            <person name="Grigoriev I.V."/>
            <person name="Hibbett D.S."/>
        </authorList>
    </citation>
    <scope>NUCLEOTIDE SEQUENCE [LARGE SCALE GENOMIC DNA]</scope>
    <source>
        <strain evidence="1 2">HHB12733</strain>
    </source>
</reference>